<evidence type="ECO:0008006" key="3">
    <source>
        <dbReference type="Google" id="ProtNLM"/>
    </source>
</evidence>
<dbReference type="InParanoid" id="D1C1R1"/>
<dbReference type="HOGENOM" id="CLU_1642654_0_0_0"/>
<reference evidence="1 2" key="2">
    <citation type="journal article" date="2010" name="Stand. Genomic Sci.">
        <title>Complete genome sequence of Desulfohalobium retbaense type strain (HR(100)).</title>
        <authorList>
            <person name="Spring S."/>
            <person name="Nolan M."/>
            <person name="Lapidus A."/>
            <person name="Glavina Del Rio T."/>
            <person name="Copeland A."/>
            <person name="Tice H."/>
            <person name="Cheng J.F."/>
            <person name="Lucas S."/>
            <person name="Land M."/>
            <person name="Chen F."/>
            <person name="Bruce D."/>
            <person name="Goodwin L."/>
            <person name="Pitluck S."/>
            <person name="Ivanova N."/>
            <person name="Mavromatis K."/>
            <person name="Mikhailova N."/>
            <person name="Pati A."/>
            <person name="Chen A."/>
            <person name="Palaniappan K."/>
            <person name="Hauser L."/>
            <person name="Chang Y.J."/>
            <person name="Jeffries C.D."/>
            <person name="Munk C."/>
            <person name="Kiss H."/>
            <person name="Chain P."/>
            <person name="Han C."/>
            <person name="Brettin T."/>
            <person name="Detter J.C."/>
            <person name="Schuler E."/>
            <person name="Goker M."/>
            <person name="Rohde M."/>
            <person name="Bristow J."/>
            <person name="Eisen J.A."/>
            <person name="Markowitz V."/>
            <person name="Hugenholtz P."/>
            <person name="Kyrpides N.C."/>
            <person name="Klenk H.P."/>
        </authorList>
    </citation>
    <scope>NUCLEOTIDE SEQUENCE [LARGE SCALE GENOMIC DNA]</scope>
    <source>
        <strain evidence="2">ATCC 49802 / DSM 20745 / S 6022</strain>
    </source>
</reference>
<name>D1C1R1_SPHTD</name>
<dbReference type="Proteomes" id="UP000002027">
    <property type="component" value="Chromosome 1"/>
</dbReference>
<organism evidence="1 2">
    <name type="scientific">Sphaerobacter thermophilus (strain ATCC 49802 / DSM 20745 / KCCM 41009 / NCIMB 13125 / S 6022)</name>
    <dbReference type="NCBI Taxonomy" id="479434"/>
    <lineage>
        <taxon>Bacteria</taxon>
        <taxon>Pseudomonadati</taxon>
        <taxon>Thermomicrobiota</taxon>
        <taxon>Thermomicrobia</taxon>
        <taxon>Sphaerobacterales</taxon>
        <taxon>Sphaerobacterineae</taxon>
        <taxon>Sphaerobacteraceae</taxon>
        <taxon>Sphaerobacter</taxon>
    </lineage>
</organism>
<sequence length="161" mass="17390">MSRTDRLLLGTLALVAVLTAVNVLPGVAGWNRSWRAFQSLGLQLEAVRVRPDRQGLEVDLLLWNDSDVPVRVIDITATIQANGHSVAAGRLSLDGLTLLGGERHSQVVVGEVFANTRQTFEEQIGAPSVEWTVSGQMRVAVQSGDVAEEVLIPYRGIVDGH</sequence>
<reference evidence="2" key="1">
    <citation type="submission" date="2009-11" db="EMBL/GenBank/DDBJ databases">
        <title>The complete chromosome 1 of Sphaerobacter thermophilus DSM 20745.</title>
        <authorList>
            <person name="Lucas S."/>
            <person name="Copeland A."/>
            <person name="Lapidus A."/>
            <person name="Glavina del Rio T."/>
            <person name="Dalin E."/>
            <person name="Tice H."/>
            <person name="Bruce D."/>
            <person name="Goodwin L."/>
            <person name="Pitluck S."/>
            <person name="Kyrpides N."/>
            <person name="Mavromatis K."/>
            <person name="Ivanova N."/>
            <person name="Mikhailova N."/>
            <person name="LaButti K.M."/>
            <person name="Clum A."/>
            <person name="Sun H.I."/>
            <person name="Brettin T."/>
            <person name="Detter J.C."/>
            <person name="Han C."/>
            <person name="Larimer F."/>
            <person name="Land M."/>
            <person name="Hauser L."/>
            <person name="Markowitz V."/>
            <person name="Cheng J.F."/>
            <person name="Hugenholtz P."/>
            <person name="Woyke T."/>
            <person name="Wu D."/>
            <person name="Steenblock K."/>
            <person name="Schneider S."/>
            <person name="Pukall R."/>
            <person name="Goeker M."/>
            <person name="Klenk H.P."/>
            <person name="Eisen J.A."/>
        </authorList>
    </citation>
    <scope>NUCLEOTIDE SEQUENCE [LARGE SCALE GENOMIC DNA]</scope>
    <source>
        <strain evidence="2">ATCC 49802 / DSM 20745 / S 6022</strain>
    </source>
</reference>
<dbReference type="KEGG" id="sti:Sthe_0741"/>
<evidence type="ECO:0000313" key="1">
    <source>
        <dbReference type="EMBL" id="ACZ38178.1"/>
    </source>
</evidence>
<dbReference type="EMBL" id="CP001823">
    <property type="protein sequence ID" value="ACZ38178.1"/>
    <property type="molecule type" value="Genomic_DNA"/>
</dbReference>
<evidence type="ECO:0000313" key="2">
    <source>
        <dbReference type="Proteomes" id="UP000002027"/>
    </source>
</evidence>
<protein>
    <recommendedName>
        <fullName evidence="3">Late embryogenesis abundant protein LEA-2 subgroup domain-containing protein</fullName>
    </recommendedName>
</protein>
<dbReference type="RefSeq" id="WP_012871225.1">
    <property type="nucleotide sequence ID" value="NC_013523.1"/>
</dbReference>
<keyword evidence="2" id="KW-1185">Reference proteome</keyword>
<proteinExistence type="predicted"/>
<dbReference type="AlphaFoldDB" id="D1C1R1"/>
<dbReference type="STRING" id="479434.Sthe_0741"/>
<accession>D1C1R1</accession>
<gene>
    <name evidence="1" type="ordered locus">Sthe_0741</name>
</gene>